<sequence>MRARAQRLHAAIEEHDQLAQPAGHRPHRRLPLGRGAPVIRMLPGGGLVLLHGDPHAAMSQIDARLRHLDEEVNISDYEALAHLAAHGQPLPARPQPVSDIDLATLPCYAYKLPRGAAAAVAATGAASAAPAAGAVVLAPASGASAGLVEGQGSGKGLSPLPSGGVIPGGMVAAAGPALGPVAGRGASSSGSGVAAAGVVAPAPLGLHGSGGEGGGSGGGSGLGCSICLDAVEEGQMVMTLPCMHQFHADCITPWLKRQGATSSCPMCKTRVFP</sequence>
<dbReference type="Pfam" id="PF13639">
    <property type="entry name" value="zf-RING_2"/>
    <property type="match status" value="1"/>
</dbReference>
<dbReference type="EMBL" id="PGGS01000350">
    <property type="protein sequence ID" value="PNH04906.1"/>
    <property type="molecule type" value="Genomic_DNA"/>
</dbReference>
<gene>
    <name evidence="3" type="ORF">TSOC_008965</name>
</gene>
<reference evidence="3 4" key="1">
    <citation type="journal article" date="2017" name="Mol. Biol. Evol.">
        <title>The 4-celled Tetrabaena socialis nuclear genome reveals the essential components for genetic control of cell number at the origin of multicellularity in the volvocine lineage.</title>
        <authorList>
            <person name="Featherston J."/>
            <person name="Arakaki Y."/>
            <person name="Hanschen E.R."/>
            <person name="Ferris P.J."/>
            <person name="Michod R.E."/>
            <person name="Olson B.J.S.C."/>
            <person name="Nozaki H."/>
            <person name="Durand P.M."/>
        </authorList>
    </citation>
    <scope>NUCLEOTIDE SEQUENCE [LARGE SCALE GENOMIC DNA]</scope>
    <source>
        <strain evidence="3 4">NIES-571</strain>
    </source>
</reference>
<evidence type="ECO:0000259" key="2">
    <source>
        <dbReference type="PROSITE" id="PS50089"/>
    </source>
</evidence>
<dbReference type="GO" id="GO:0061630">
    <property type="term" value="F:ubiquitin protein ligase activity"/>
    <property type="evidence" value="ECO:0007669"/>
    <property type="project" value="TreeGrafter"/>
</dbReference>
<dbReference type="Gene3D" id="3.30.40.10">
    <property type="entry name" value="Zinc/RING finger domain, C3HC4 (zinc finger)"/>
    <property type="match status" value="1"/>
</dbReference>
<comment type="caution">
    <text evidence="3">The sequence shown here is derived from an EMBL/GenBank/DDBJ whole genome shotgun (WGS) entry which is preliminary data.</text>
</comment>
<dbReference type="CDD" id="cd16454">
    <property type="entry name" value="RING-H2_PA-TM-RING"/>
    <property type="match status" value="1"/>
</dbReference>
<dbReference type="InterPro" id="IPR051826">
    <property type="entry name" value="E3_ubiquitin-ligase_domain"/>
</dbReference>
<evidence type="ECO:0000313" key="3">
    <source>
        <dbReference type="EMBL" id="PNH04906.1"/>
    </source>
</evidence>
<dbReference type="InterPro" id="IPR001841">
    <property type="entry name" value="Znf_RING"/>
</dbReference>
<feature type="domain" description="RING-type" evidence="2">
    <location>
        <begin position="224"/>
        <end position="268"/>
    </location>
</feature>
<evidence type="ECO:0000313" key="4">
    <source>
        <dbReference type="Proteomes" id="UP000236333"/>
    </source>
</evidence>
<dbReference type="OrthoDB" id="1244524at2759"/>
<name>A0A2J7ZXC0_9CHLO</name>
<dbReference type="InterPro" id="IPR013083">
    <property type="entry name" value="Znf_RING/FYVE/PHD"/>
</dbReference>
<keyword evidence="1" id="KW-0479">Metal-binding</keyword>
<dbReference type="GO" id="GO:0006511">
    <property type="term" value="P:ubiquitin-dependent protein catabolic process"/>
    <property type="evidence" value="ECO:0007669"/>
    <property type="project" value="TreeGrafter"/>
</dbReference>
<evidence type="ECO:0000256" key="1">
    <source>
        <dbReference type="PROSITE-ProRule" id="PRU00175"/>
    </source>
</evidence>
<organism evidence="3 4">
    <name type="scientific">Tetrabaena socialis</name>
    <dbReference type="NCBI Taxonomy" id="47790"/>
    <lineage>
        <taxon>Eukaryota</taxon>
        <taxon>Viridiplantae</taxon>
        <taxon>Chlorophyta</taxon>
        <taxon>core chlorophytes</taxon>
        <taxon>Chlorophyceae</taxon>
        <taxon>CS clade</taxon>
        <taxon>Chlamydomonadales</taxon>
        <taxon>Tetrabaenaceae</taxon>
        <taxon>Tetrabaena</taxon>
    </lineage>
</organism>
<dbReference type="PANTHER" id="PTHR22765:SF434">
    <property type="entry name" value="GB|AAD18119.1-RELATED"/>
    <property type="match status" value="1"/>
</dbReference>
<dbReference type="AlphaFoldDB" id="A0A2J7ZXC0"/>
<dbReference type="PROSITE" id="PS50089">
    <property type="entry name" value="ZF_RING_2"/>
    <property type="match status" value="1"/>
</dbReference>
<dbReference type="Proteomes" id="UP000236333">
    <property type="component" value="Unassembled WGS sequence"/>
</dbReference>
<keyword evidence="1" id="KW-0863">Zinc-finger</keyword>
<dbReference type="SMART" id="SM00184">
    <property type="entry name" value="RING"/>
    <property type="match status" value="1"/>
</dbReference>
<keyword evidence="4" id="KW-1185">Reference proteome</keyword>
<protein>
    <submittedName>
        <fullName evidence="3">E3 ubiquitin-protein ligase</fullName>
    </submittedName>
</protein>
<dbReference type="SUPFAM" id="SSF57850">
    <property type="entry name" value="RING/U-box"/>
    <property type="match status" value="1"/>
</dbReference>
<proteinExistence type="predicted"/>
<dbReference type="PANTHER" id="PTHR22765">
    <property type="entry name" value="RING FINGER AND PROTEASE ASSOCIATED DOMAIN-CONTAINING"/>
    <property type="match status" value="1"/>
</dbReference>
<dbReference type="GO" id="GO:0008270">
    <property type="term" value="F:zinc ion binding"/>
    <property type="evidence" value="ECO:0007669"/>
    <property type="project" value="UniProtKB-KW"/>
</dbReference>
<keyword evidence="1" id="KW-0862">Zinc</keyword>
<accession>A0A2J7ZXC0</accession>